<evidence type="ECO:0000313" key="4">
    <source>
        <dbReference type="Proteomes" id="UP001432222"/>
    </source>
</evidence>
<dbReference type="PROSITE" id="PS51729">
    <property type="entry name" value="GNAT_YJDJ"/>
    <property type="match status" value="1"/>
</dbReference>
<dbReference type="CDD" id="cd04301">
    <property type="entry name" value="NAT_SF"/>
    <property type="match status" value="1"/>
</dbReference>
<dbReference type="EMBL" id="CP108110">
    <property type="protein sequence ID" value="WUQ81902.1"/>
    <property type="molecule type" value="Genomic_DNA"/>
</dbReference>
<dbReference type="PANTHER" id="PTHR31435:SF10">
    <property type="entry name" value="BSR4717 PROTEIN"/>
    <property type="match status" value="1"/>
</dbReference>
<evidence type="ECO:0000259" key="2">
    <source>
        <dbReference type="PROSITE" id="PS51729"/>
    </source>
</evidence>
<dbReference type="SUPFAM" id="SSF55729">
    <property type="entry name" value="Acyl-CoA N-acyltransferases (Nat)"/>
    <property type="match status" value="1"/>
</dbReference>
<feature type="region of interest" description="Disordered" evidence="1">
    <location>
        <begin position="1"/>
        <end position="25"/>
    </location>
</feature>
<evidence type="ECO:0000313" key="3">
    <source>
        <dbReference type="EMBL" id="WUQ81902.1"/>
    </source>
</evidence>
<organism evidence="3 4">
    <name type="scientific">Kitasatospora purpeofusca</name>
    <dbReference type="NCBI Taxonomy" id="67352"/>
    <lineage>
        <taxon>Bacteria</taxon>
        <taxon>Bacillati</taxon>
        <taxon>Actinomycetota</taxon>
        <taxon>Actinomycetes</taxon>
        <taxon>Kitasatosporales</taxon>
        <taxon>Streptomycetaceae</taxon>
        <taxon>Kitasatospora</taxon>
    </lineage>
</organism>
<name>A0ABZ1TW34_9ACTN</name>
<protein>
    <submittedName>
        <fullName evidence="3">N-acetyltransferase</fullName>
    </submittedName>
</protein>
<dbReference type="InterPro" id="IPR045057">
    <property type="entry name" value="Gcn5-rel_NAT"/>
</dbReference>
<dbReference type="PANTHER" id="PTHR31435">
    <property type="entry name" value="PROTEIN NATD1"/>
    <property type="match status" value="1"/>
</dbReference>
<dbReference type="InterPro" id="IPR031165">
    <property type="entry name" value="GNAT_YJDJ"/>
</dbReference>
<reference evidence="3" key="1">
    <citation type="submission" date="2022-10" db="EMBL/GenBank/DDBJ databases">
        <title>The complete genomes of actinobacterial strains from the NBC collection.</title>
        <authorList>
            <person name="Joergensen T.S."/>
            <person name="Alvarez Arevalo M."/>
            <person name="Sterndorff E.B."/>
            <person name="Faurdal D."/>
            <person name="Vuksanovic O."/>
            <person name="Mourched A.-S."/>
            <person name="Charusanti P."/>
            <person name="Shaw S."/>
            <person name="Blin K."/>
            <person name="Weber T."/>
        </authorList>
    </citation>
    <scope>NUCLEOTIDE SEQUENCE</scope>
    <source>
        <strain evidence="3">NBC_00222</strain>
    </source>
</reference>
<keyword evidence="4" id="KW-1185">Reference proteome</keyword>
<dbReference type="Proteomes" id="UP001432222">
    <property type="component" value="Chromosome"/>
</dbReference>
<proteinExistence type="predicted"/>
<accession>A0ABZ1TW34</accession>
<evidence type="ECO:0000256" key="1">
    <source>
        <dbReference type="SAM" id="MobiDB-lite"/>
    </source>
</evidence>
<gene>
    <name evidence="3" type="ORF">OHA16_02280</name>
</gene>
<dbReference type="Pfam" id="PF14542">
    <property type="entry name" value="Acetyltransf_CG"/>
    <property type="match status" value="1"/>
</dbReference>
<sequence>MNAKLTPTPGPDPEEYAMTTTSVADNPEKSRYEITADGELAGFAEYFRHAGEHDDEIAFIHTEIDPRFGGQGLGGILARAVLDDARARELAVLPYCPFIRGWLTKHPDYHDLVPAAQHERFGL</sequence>
<feature type="domain" description="N-acetyltransferase" evidence="2">
    <location>
        <begin position="24"/>
        <end position="114"/>
    </location>
</feature>
<dbReference type="InterPro" id="IPR016181">
    <property type="entry name" value="Acyl_CoA_acyltransferase"/>
</dbReference>
<dbReference type="Gene3D" id="3.40.630.30">
    <property type="match status" value="1"/>
</dbReference>